<gene>
    <name evidence="1" type="ORF">FEM48_Zijuj04G0124700</name>
</gene>
<name>A0A978VJW1_ZIZJJ</name>
<sequence length="98" mass="11117">MKMDMESKRKNLTILIFAIFFFNLVGQKLCGGTERRRQTEVHVGVILDMDSKQGKIIHSCVSMAISNFYSLHNNYATKLVLHTRDSKGQLLQLVSSGK</sequence>
<dbReference type="PANTHER" id="PTHR34836">
    <property type="entry name" value="OS06G0188250 PROTEIN"/>
    <property type="match status" value="1"/>
</dbReference>
<dbReference type="PANTHER" id="PTHR34836:SF1">
    <property type="entry name" value="OS09G0428600 PROTEIN"/>
    <property type="match status" value="1"/>
</dbReference>
<accession>A0A978VJW1</accession>
<evidence type="ECO:0000313" key="2">
    <source>
        <dbReference type="Proteomes" id="UP000813462"/>
    </source>
</evidence>
<evidence type="ECO:0000313" key="1">
    <source>
        <dbReference type="EMBL" id="KAH7533380.1"/>
    </source>
</evidence>
<reference evidence="1" key="1">
    <citation type="journal article" date="2021" name="Front. Plant Sci.">
        <title>Chromosome-Scale Genome Assembly for Chinese Sour Jujube and Insights Into Its Genome Evolution and Domestication Signature.</title>
        <authorList>
            <person name="Shen L.-Y."/>
            <person name="Luo H."/>
            <person name="Wang X.-L."/>
            <person name="Wang X.-M."/>
            <person name="Qiu X.-J."/>
            <person name="Liu H."/>
            <person name="Zhou S.-S."/>
            <person name="Jia K.-H."/>
            <person name="Nie S."/>
            <person name="Bao Y.-T."/>
            <person name="Zhang R.-G."/>
            <person name="Yun Q.-Z."/>
            <person name="Chai Y.-H."/>
            <person name="Lu J.-Y."/>
            <person name="Li Y."/>
            <person name="Zhao S.-W."/>
            <person name="Mao J.-F."/>
            <person name="Jia S.-G."/>
            <person name="Mao Y.-M."/>
        </authorList>
    </citation>
    <scope>NUCLEOTIDE SEQUENCE</scope>
    <source>
        <strain evidence="1">AT0</strain>
        <tissue evidence="1">Leaf</tissue>
    </source>
</reference>
<dbReference type="EMBL" id="JAEACU010000004">
    <property type="protein sequence ID" value="KAH7533380.1"/>
    <property type="molecule type" value="Genomic_DNA"/>
</dbReference>
<comment type="caution">
    <text evidence="1">The sequence shown here is derived from an EMBL/GenBank/DDBJ whole genome shotgun (WGS) entry which is preliminary data.</text>
</comment>
<organism evidence="1 2">
    <name type="scientific">Ziziphus jujuba var. spinosa</name>
    <dbReference type="NCBI Taxonomy" id="714518"/>
    <lineage>
        <taxon>Eukaryota</taxon>
        <taxon>Viridiplantae</taxon>
        <taxon>Streptophyta</taxon>
        <taxon>Embryophyta</taxon>
        <taxon>Tracheophyta</taxon>
        <taxon>Spermatophyta</taxon>
        <taxon>Magnoliopsida</taxon>
        <taxon>eudicotyledons</taxon>
        <taxon>Gunneridae</taxon>
        <taxon>Pentapetalae</taxon>
        <taxon>rosids</taxon>
        <taxon>fabids</taxon>
        <taxon>Rosales</taxon>
        <taxon>Rhamnaceae</taxon>
        <taxon>Paliureae</taxon>
        <taxon>Ziziphus</taxon>
    </lineage>
</organism>
<proteinExistence type="predicted"/>
<dbReference type="Proteomes" id="UP000813462">
    <property type="component" value="Unassembled WGS sequence"/>
</dbReference>
<dbReference type="AlphaFoldDB" id="A0A978VJW1"/>
<dbReference type="InterPro" id="IPR015683">
    <property type="entry name" value="Ionotropic_Glu_rcpt"/>
</dbReference>
<protein>
    <submittedName>
        <fullName evidence="1">Uncharacterized protein</fullName>
    </submittedName>
</protein>